<proteinExistence type="predicted"/>
<feature type="compositionally biased region" description="Low complexity" evidence="6">
    <location>
        <begin position="541"/>
        <end position="572"/>
    </location>
</feature>
<dbReference type="NCBIfam" id="TIGR01648">
    <property type="entry name" value="hnRNP-R-Q"/>
    <property type="match status" value="1"/>
</dbReference>
<protein>
    <submittedName>
        <fullName evidence="8">Heterogeneous nuclear ribonucleoprotein R isoform X8</fullName>
    </submittedName>
</protein>
<feature type="region of interest" description="Disordered" evidence="6">
    <location>
        <begin position="18"/>
        <end position="44"/>
    </location>
</feature>
<dbReference type="PROSITE" id="PS50102">
    <property type="entry name" value="RRM"/>
    <property type="match status" value="3"/>
</dbReference>
<evidence type="ECO:0000256" key="4">
    <source>
        <dbReference type="ARBA" id="ARBA00022884"/>
    </source>
</evidence>
<keyword evidence="3" id="KW-0677">Repeat</keyword>
<keyword evidence="4 5" id="KW-0694">RNA-binding</keyword>
<feature type="domain" description="RRM" evidence="7">
    <location>
        <begin position="128"/>
        <end position="211"/>
    </location>
</feature>
<feature type="domain" description="RRM" evidence="7">
    <location>
        <begin position="224"/>
        <end position="294"/>
    </location>
</feature>
<dbReference type="InterPro" id="IPR035979">
    <property type="entry name" value="RBD_domain_sf"/>
</dbReference>
<evidence type="ECO:0000259" key="7">
    <source>
        <dbReference type="PROSITE" id="PS50102"/>
    </source>
</evidence>
<feature type="region of interest" description="Disordered" evidence="6">
    <location>
        <begin position="294"/>
        <end position="471"/>
    </location>
</feature>
<dbReference type="GO" id="GO:0005737">
    <property type="term" value="C:cytoplasm"/>
    <property type="evidence" value="ECO:0007669"/>
    <property type="project" value="UniProtKB-SubCell"/>
</dbReference>
<feature type="domain" description="RRM" evidence="7">
    <location>
        <begin position="46"/>
        <end position="126"/>
    </location>
</feature>
<feature type="compositionally biased region" description="Gly residues" evidence="6">
    <location>
        <begin position="422"/>
        <end position="441"/>
    </location>
</feature>
<feature type="region of interest" description="Disordered" evidence="6">
    <location>
        <begin position="487"/>
        <end position="572"/>
    </location>
</feature>
<dbReference type="InterPro" id="IPR012677">
    <property type="entry name" value="Nucleotide-bd_a/b_plait_sf"/>
</dbReference>
<accession>A0AAV7JB05</accession>
<dbReference type="InterPro" id="IPR000504">
    <property type="entry name" value="RRM_dom"/>
</dbReference>
<dbReference type="EMBL" id="JAKMXF010000365">
    <property type="protein sequence ID" value="KAI6645899.1"/>
    <property type="molecule type" value="Genomic_DNA"/>
</dbReference>
<dbReference type="Gene3D" id="3.30.70.330">
    <property type="match status" value="3"/>
</dbReference>
<evidence type="ECO:0000256" key="6">
    <source>
        <dbReference type="SAM" id="MobiDB-lite"/>
    </source>
</evidence>
<organism evidence="8 9">
    <name type="scientific">Oopsacas minuta</name>
    <dbReference type="NCBI Taxonomy" id="111878"/>
    <lineage>
        <taxon>Eukaryota</taxon>
        <taxon>Metazoa</taxon>
        <taxon>Porifera</taxon>
        <taxon>Hexactinellida</taxon>
        <taxon>Hexasterophora</taxon>
        <taxon>Lyssacinosida</taxon>
        <taxon>Leucopsacidae</taxon>
        <taxon>Oopsacas</taxon>
    </lineage>
</organism>
<comment type="caution">
    <text evidence="8">The sequence shown here is derived from an EMBL/GenBank/DDBJ whole genome shotgun (WGS) entry which is preliminary data.</text>
</comment>
<keyword evidence="2" id="KW-0963">Cytoplasm</keyword>
<name>A0AAV7JB05_9METZ</name>
<dbReference type="GO" id="GO:1990904">
    <property type="term" value="C:ribonucleoprotein complex"/>
    <property type="evidence" value="ECO:0007669"/>
    <property type="project" value="UniProtKB-KW"/>
</dbReference>
<dbReference type="SUPFAM" id="SSF54928">
    <property type="entry name" value="RNA-binding domain, RBD"/>
    <property type="match status" value="2"/>
</dbReference>
<keyword evidence="9" id="KW-1185">Reference proteome</keyword>
<evidence type="ECO:0000256" key="2">
    <source>
        <dbReference type="ARBA" id="ARBA00022490"/>
    </source>
</evidence>
<dbReference type="Proteomes" id="UP001165289">
    <property type="component" value="Unassembled WGS sequence"/>
</dbReference>
<evidence type="ECO:0000256" key="3">
    <source>
        <dbReference type="ARBA" id="ARBA00022737"/>
    </source>
</evidence>
<dbReference type="CDD" id="cd12249">
    <property type="entry name" value="RRM1_hnRNPR_like"/>
    <property type="match status" value="1"/>
</dbReference>
<dbReference type="SMART" id="SM00360">
    <property type="entry name" value="RRM"/>
    <property type="match status" value="3"/>
</dbReference>
<reference evidence="8 9" key="1">
    <citation type="journal article" date="2023" name="BMC Biol.">
        <title>The compact genome of the sponge Oopsacas minuta (Hexactinellida) is lacking key metazoan core genes.</title>
        <authorList>
            <person name="Santini S."/>
            <person name="Schenkelaars Q."/>
            <person name="Jourda C."/>
            <person name="Duchesne M."/>
            <person name="Belahbib H."/>
            <person name="Rocher C."/>
            <person name="Selva M."/>
            <person name="Riesgo A."/>
            <person name="Vervoort M."/>
            <person name="Leys S.P."/>
            <person name="Kodjabachian L."/>
            <person name="Le Bivic A."/>
            <person name="Borchiellini C."/>
            <person name="Claverie J.M."/>
            <person name="Renard E."/>
        </authorList>
    </citation>
    <scope>NUCLEOTIDE SEQUENCE [LARGE SCALE GENOMIC DNA]</scope>
    <source>
        <strain evidence="8">SPO-2</strain>
    </source>
</reference>
<dbReference type="PANTHER" id="PTHR21245">
    <property type="entry name" value="HETEROGENEOUS NUCLEAR RIBONUCLEOPROTEIN"/>
    <property type="match status" value="1"/>
</dbReference>
<evidence type="ECO:0000313" key="8">
    <source>
        <dbReference type="EMBL" id="KAI6645899.1"/>
    </source>
</evidence>
<feature type="compositionally biased region" description="Polar residues" evidence="6">
    <location>
        <begin position="515"/>
        <end position="531"/>
    </location>
</feature>
<dbReference type="AlphaFoldDB" id="A0AAV7JB05"/>
<dbReference type="GO" id="GO:0003723">
    <property type="term" value="F:RNA binding"/>
    <property type="evidence" value="ECO:0007669"/>
    <property type="project" value="UniProtKB-UniRule"/>
</dbReference>
<dbReference type="Pfam" id="PF00076">
    <property type="entry name" value="RRM_1"/>
    <property type="match status" value="3"/>
</dbReference>
<comment type="subcellular location">
    <subcellularLocation>
        <location evidence="1">Cytoplasm</location>
    </subcellularLocation>
</comment>
<evidence type="ECO:0000256" key="1">
    <source>
        <dbReference type="ARBA" id="ARBA00004496"/>
    </source>
</evidence>
<dbReference type="InterPro" id="IPR006535">
    <property type="entry name" value="HnRNP_R/Q_splicing_fac"/>
</dbReference>
<dbReference type="FunFam" id="3.30.70.330:FF:000022">
    <property type="entry name" value="APOBEC1 complementation factor isoform X1"/>
    <property type="match status" value="1"/>
</dbReference>
<gene>
    <name evidence="8" type="ORF">LOD99_13157</name>
</gene>
<evidence type="ECO:0000256" key="5">
    <source>
        <dbReference type="PROSITE-ProRule" id="PRU00176"/>
    </source>
</evidence>
<evidence type="ECO:0000313" key="9">
    <source>
        <dbReference type="Proteomes" id="UP001165289"/>
    </source>
</evidence>
<sequence>MAANGGLSLAERTKLLTERTGYPHDIHPGQRRYGPRPGQPDPPKDAEIFLGKIPKDCFEDELVPLLESCGEVYDIRLMMIPHENEINKGFAFVRMSTRSSALDCVSKLDKYEIRPGKELGVCISESNCRLFLAGIPKDKTKDEIMEEFGNSCNGVLDIVFYADPKDLNRNRGFCFIDFDSHGNAANCRKRVLSSRLTVWGKSNLVCDWAIPQEEPGNDIMSKVKTLFVKHIADSVTQNKLEELFAQYGQVEKVNRIKDYAFIFFEARDGALSAQSATNGMELNGSHISVSLAKPAAKNRDMPPKSGYKTGLGNDGYRGPPPRRGGRGPRMPREEFWEGPDPGFYDQWGYGPPPPPPMGQFDYGPPGDEFYHGGPPMVSYPTPHSSMPPRGRGGQKRGEQRGNRRGRGVRFDGGGSKPSFGNRNGGGNRGRGMRGQGRGGPGKPSYGASGGQTEFKPEWSGADYSAPAATTGYTGYPSYNKAGSWSEDYTSDTWQQPGKRPAANVTTPDPKRAHYQPTTPTAQWTGQYQNPTAYPVTPQAGQWSSQTWTAQQPQAQGQPVPQQQAAWAYQWKQ</sequence>
<keyword evidence="8" id="KW-0687">Ribonucleoprotein</keyword>
<feature type="compositionally biased region" description="Basic and acidic residues" evidence="6">
    <location>
        <begin position="18"/>
        <end position="28"/>
    </location>
</feature>